<evidence type="ECO:0008006" key="3">
    <source>
        <dbReference type="Google" id="ProtNLM"/>
    </source>
</evidence>
<sequence>MSGASLSDLGLRDIHTAPLPDFWPPAPGWWLLALLVLVLALWAVARLLSIWRRQRLKQRILGELDKLAVVASADLATQVSTLLRRIALMYFQRSEVAPLTGSAWLAFLDKTGGDGAFASGPGSILASAPYAAHTSNPDDCAALLSLARGWICHNFEKHA</sequence>
<dbReference type="EMBL" id="UOFK01000184">
    <property type="protein sequence ID" value="VAW79270.1"/>
    <property type="molecule type" value="Genomic_DNA"/>
</dbReference>
<reference evidence="2" key="1">
    <citation type="submission" date="2018-06" db="EMBL/GenBank/DDBJ databases">
        <authorList>
            <person name="Zhirakovskaya E."/>
        </authorList>
    </citation>
    <scope>NUCLEOTIDE SEQUENCE</scope>
</reference>
<gene>
    <name evidence="2" type="ORF">MNBD_GAMMA13-1164</name>
</gene>
<feature type="transmembrane region" description="Helical" evidence="1">
    <location>
        <begin position="29"/>
        <end position="49"/>
    </location>
</feature>
<name>A0A3B0YRC8_9ZZZZ</name>
<keyword evidence="1" id="KW-0472">Membrane</keyword>
<evidence type="ECO:0000256" key="1">
    <source>
        <dbReference type="SAM" id="Phobius"/>
    </source>
</evidence>
<protein>
    <recommendedName>
        <fullName evidence="3">DUF4381 domain-containing protein</fullName>
    </recommendedName>
</protein>
<accession>A0A3B0YRC8</accession>
<keyword evidence="1" id="KW-1133">Transmembrane helix</keyword>
<organism evidence="2">
    <name type="scientific">hydrothermal vent metagenome</name>
    <dbReference type="NCBI Taxonomy" id="652676"/>
    <lineage>
        <taxon>unclassified sequences</taxon>
        <taxon>metagenomes</taxon>
        <taxon>ecological metagenomes</taxon>
    </lineage>
</organism>
<dbReference type="AlphaFoldDB" id="A0A3B0YRC8"/>
<dbReference type="InterPro" id="IPR025489">
    <property type="entry name" value="DUF4381"/>
</dbReference>
<evidence type="ECO:0000313" key="2">
    <source>
        <dbReference type="EMBL" id="VAW79270.1"/>
    </source>
</evidence>
<keyword evidence="1" id="KW-0812">Transmembrane</keyword>
<proteinExistence type="predicted"/>
<dbReference type="Pfam" id="PF14316">
    <property type="entry name" value="DUF4381"/>
    <property type="match status" value="1"/>
</dbReference>